<evidence type="ECO:0000313" key="7">
    <source>
        <dbReference type="Proteomes" id="UP000334340"/>
    </source>
</evidence>
<dbReference type="InterPro" id="IPR005119">
    <property type="entry name" value="LysR_subst-bd"/>
</dbReference>
<dbReference type="PROSITE" id="PS50931">
    <property type="entry name" value="HTH_LYSR"/>
    <property type="match status" value="1"/>
</dbReference>
<dbReference type="InterPro" id="IPR047788">
    <property type="entry name" value="LysR-like_Sec_metab"/>
</dbReference>
<dbReference type="AlphaFoldDB" id="A0A564ZKY5"/>
<dbReference type="Pfam" id="PF00126">
    <property type="entry name" value="HTH_1"/>
    <property type="match status" value="1"/>
</dbReference>
<dbReference type="EMBL" id="CABIKM010000039">
    <property type="protein sequence ID" value="VUZ85981.1"/>
    <property type="molecule type" value="Genomic_DNA"/>
</dbReference>
<evidence type="ECO:0000256" key="3">
    <source>
        <dbReference type="ARBA" id="ARBA00023125"/>
    </source>
</evidence>
<keyword evidence="7" id="KW-1185">Reference proteome</keyword>
<sequence length="304" mass="33596">MDLHVLDLFCRIVESGSFSKAADAMYLTQPTVSGHIKKLEKHVGVRLLDRLGHRATPTKAGDLLYRYAKRMLALRHEAQQAIDEFKGGLKGELILGASSIPGGYLLPPLIGPFRTRYPDISIVLKVSDSKAIIEAVIEGAYEVGAVGAQFDDGRLEYRTFAEDEMVLVVPPAHPWTFRKSVNVKELPSQPFLIRERGSGTRKILEQALERRHLSVGTFKVIGEMGSNEAIRQAVKTGVGIAIISRLAVASDINCRELHAVPIAGLKLIRPFYLITHRHRSRSPICNAFLTFIGASTRSEDSHHS</sequence>
<evidence type="ECO:0000256" key="1">
    <source>
        <dbReference type="ARBA" id="ARBA00009437"/>
    </source>
</evidence>
<dbReference type="CDD" id="cd08420">
    <property type="entry name" value="PBP2_CysL_like"/>
    <property type="match status" value="1"/>
</dbReference>
<keyword evidence="3" id="KW-0238">DNA-binding</keyword>
<dbReference type="PRINTS" id="PR00039">
    <property type="entry name" value="HTHLYSR"/>
</dbReference>
<dbReference type="PANTHER" id="PTHR30126">
    <property type="entry name" value="HTH-TYPE TRANSCRIPTIONAL REGULATOR"/>
    <property type="match status" value="1"/>
</dbReference>
<organism evidence="6 7">
    <name type="scientific">Candidatus Methylomirabilis lanthanidiphila</name>
    <dbReference type="NCBI Taxonomy" id="2211376"/>
    <lineage>
        <taxon>Bacteria</taxon>
        <taxon>Candidatus Methylomirabilota</taxon>
        <taxon>Candidatus Methylomirabilia</taxon>
        <taxon>Candidatus Methylomirabilales</taxon>
        <taxon>Candidatus Methylomirabilaceae</taxon>
        <taxon>Candidatus Methylomirabilis</taxon>
    </lineage>
</organism>
<keyword evidence="2" id="KW-0805">Transcription regulation</keyword>
<comment type="similarity">
    <text evidence="1">Belongs to the LysR transcriptional regulatory family.</text>
</comment>
<keyword evidence="4" id="KW-0804">Transcription</keyword>
<accession>A0A564ZKY5</accession>
<dbReference type="SUPFAM" id="SSF53850">
    <property type="entry name" value="Periplasmic binding protein-like II"/>
    <property type="match status" value="1"/>
</dbReference>
<evidence type="ECO:0000259" key="5">
    <source>
        <dbReference type="PROSITE" id="PS50931"/>
    </source>
</evidence>
<dbReference type="PANTHER" id="PTHR30126:SF39">
    <property type="entry name" value="HTH-TYPE TRANSCRIPTIONAL REGULATOR CYSL"/>
    <property type="match status" value="1"/>
</dbReference>
<dbReference type="InterPro" id="IPR036388">
    <property type="entry name" value="WH-like_DNA-bd_sf"/>
</dbReference>
<gene>
    <name evidence="6" type="ORF">MELA_02375</name>
</gene>
<name>A0A564ZKY5_9BACT</name>
<proteinExistence type="inferred from homology"/>
<dbReference type="FunFam" id="1.10.10.10:FF:000001">
    <property type="entry name" value="LysR family transcriptional regulator"/>
    <property type="match status" value="1"/>
</dbReference>
<dbReference type="Pfam" id="PF03466">
    <property type="entry name" value="LysR_substrate"/>
    <property type="match status" value="1"/>
</dbReference>
<dbReference type="Gene3D" id="3.40.190.290">
    <property type="match status" value="1"/>
</dbReference>
<evidence type="ECO:0000256" key="4">
    <source>
        <dbReference type="ARBA" id="ARBA00023163"/>
    </source>
</evidence>
<dbReference type="NCBIfam" id="NF040786">
    <property type="entry name" value="LysR_Sec_metab"/>
    <property type="match status" value="1"/>
</dbReference>
<dbReference type="Gene3D" id="1.10.10.10">
    <property type="entry name" value="Winged helix-like DNA-binding domain superfamily/Winged helix DNA-binding domain"/>
    <property type="match status" value="1"/>
</dbReference>
<dbReference type="GO" id="GO:0003700">
    <property type="term" value="F:DNA-binding transcription factor activity"/>
    <property type="evidence" value="ECO:0007669"/>
    <property type="project" value="InterPro"/>
</dbReference>
<dbReference type="SUPFAM" id="SSF46785">
    <property type="entry name" value="Winged helix' DNA-binding domain"/>
    <property type="match status" value="1"/>
</dbReference>
<dbReference type="InterPro" id="IPR036390">
    <property type="entry name" value="WH_DNA-bd_sf"/>
</dbReference>
<evidence type="ECO:0000313" key="6">
    <source>
        <dbReference type="EMBL" id="VUZ85981.1"/>
    </source>
</evidence>
<dbReference type="GO" id="GO:0000976">
    <property type="term" value="F:transcription cis-regulatory region binding"/>
    <property type="evidence" value="ECO:0007669"/>
    <property type="project" value="TreeGrafter"/>
</dbReference>
<dbReference type="Proteomes" id="UP000334340">
    <property type="component" value="Unassembled WGS sequence"/>
</dbReference>
<evidence type="ECO:0000256" key="2">
    <source>
        <dbReference type="ARBA" id="ARBA00023015"/>
    </source>
</evidence>
<feature type="domain" description="HTH lysR-type" evidence="5">
    <location>
        <begin position="1"/>
        <end position="58"/>
    </location>
</feature>
<reference evidence="6 7" key="1">
    <citation type="submission" date="2019-07" db="EMBL/GenBank/DDBJ databases">
        <authorList>
            <person name="Cremers G."/>
        </authorList>
    </citation>
    <scope>NUCLEOTIDE SEQUENCE [LARGE SCALE GENOMIC DNA]</scope>
</reference>
<protein>
    <submittedName>
        <fullName evidence="6">LysR family transcriptional regulator</fullName>
    </submittedName>
</protein>
<dbReference type="InterPro" id="IPR000847">
    <property type="entry name" value="LysR_HTH_N"/>
</dbReference>